<dbReference type="Proteomes" id="UP001153269">
    <property type="component" value="Unassembled WGS sequence"/>
</dbReference>
<evidence type="ECO:0000313" key="1">
    <source>
        <dbReference type="EMBL" id="CAB1428942.1"/>
    </source>
</evidence>
<gene>
    <name evidence="1" type="ORF">PLEPLA_LOCUS16917</name>
</gene>
<protein>
    <submittedName>
        <fullName evidence="1">Uncharacterized protein</fullName>
    </submittedName>
</protein>
<keyword evidence="2" id="KW-1185">Reference proteome</keyword>
<reference evidence="1" key="1">
    <citation type="submission" date="2020-03" db="EMBL/GenBank/DDBJ databases">
        <authorList>
            <person name="Weist P."/>
        </authorList>
    </citation>
    <scope>NUCLEOTIDE SEQUENCE</scope>
</reference>
<comment type="caution">
    <text evidence="1">The sequence shown here is derived from an EMBL/GenBank/DDBJ whole genome shotgun (WGS) entry which is preliminary data.</text>
</comment>
<dbReference type="EMBL" id="CADEAL010001101">
    <property type="protein sequence ID" value="CAB1428942.1"/>
    <property type="molecule type" value="Genomic_DNA"/>
</dbReference>
<evidence type="ECO:0000313" key="2">
    <source>
        <dbReference type="Proteomes" id="UP001153269"/>
    </source>
</evidence>
<accession>A0A9N7YJA0</accession>
<name>A0A9N7YJA0_PLEPL</name>
<organism evidence="1 2">
    <name type="scientific">Pleuronectes platessa</name>
    <name type="common">European plaice</name>
    <dbReference type="NCBI Taxonomy" id="8262"/>
    <lineage>
        <taxon>Eukaryota</taxon>
        <taxon>Metazoa</taxon>
        <taxon>Chordata</taxon>
        <taxon>Craniata</taxon>
        <taxon>Vertebrata</taxon>
        <taxon>Euteleostomi</taxon>
        <taxon>Actinopterygii</taxon>
        <taxon>Neopterygii</taxon>
        <taxon>Teleostei</taxon>
        <taxon>Neoteleostei</taxon>
        <taxon>Acanthomorphata</taxon>
        <taxon>Carangaria</taxon>
        <taxon>Pleuronectiformes</taxon>
        <taxon>Pleuronectoidei</taxon>
        <taxon>Pleuronectidae</taxon>
        <taxon>Pleuronectes</taxon>
    </lineage>
</organism>
<proteinExistence type="predicted"/>
<dbReference type="AlphaFoldDB" id="A0A9N7YJA0"/>
<sequence>MALLTWQDRKLPNKSLPNMQPCKMQQTAWDRCQPPPAASRRRRGCSITASITLTAQWKANVNAQESSSILQGLSPQRIWIDVKSSSQMDREQIKQQMSIGEVSEGCIWRHTVTTRRI</sequence>